<dbReference type="PANTHER" id="PTHR11748">
    <property type="entry name" value="D-LACTATE DEHYDROGENASE"/>
    <property type="match status" value="1"/>
</dbReference>
<keyword evidence="1" id="KW-0285">Flavoprotein</keyword>
<feature type="domain" description="FAD-binding PCMH-type" evidence="3">
    <location>
        <begin position="6"/>
        <end position="184"/>
    </location>
</feature>
<dbReference type="InterPro" id="IPR016169">
    <property type="entry name" value="FAD-bd_PCMH_sub2"/>
</dbReference>
<sequence>MTGHDSAGTPERQLRPTDLRSARDLLLAAAKDGLRLGIRGGGTAQGWGAPLERVDAVVDTTGIADLLAYNPADMTVAVGAGMRLRDLQAKLDGQRVALDAARIPHGATVGGLLATGDGGPIRPIYGTLRDLVIGVTVVLADGTVSQSGGHVIKNVAGYDLAKLFAGSLGTFGLITEVVLRVHPLPEASGTVAVACDAPTAFERVTDLLGSTMEPVSVDWIDGRLLVRVEGTEQSVRHRLGVIATVTGGEPADDAAWDEVADVVYGAEGDTILRAGTRPDRFPALAMSLASLAAQYDVNASLTSSVGIGVHTVRLRGGTAAAHANVLQAWRSDAQCQGGSVTVHRRLEGVDELTASWGKAPGAVHVLQAVKKELDPDARLSPGRFAPWF</sequence>
<dbReference type="InterPro" id="IPR016164">
    <property type="entry name" value="FAD-linked_Oxase-like_C"/>
</dbReference>
<organism evidence="4 5">
    <name type="scientific">Tenggerimyces flavus</name>
    <dbReference type="NCBI Taxonomy" id="1708749"/>
    <lineage>
        <taxon>Bacteria</taxon>
        <taxon>Bacillati</taxon>
        <taxon>Actinomycetota</taxon>
        <taxon>Actinomycetes</taxon>
        <taxon>Propionibacteriales</taxon>
        <taxon>Nocardioidaceae</taxon>
        <taxon>Tenggerimyces</taxon>
    </lineage>
</organism>
<reference evidence="5" key="1">
    <citation type="journal article" date="2019" name="Int. J. Syst. Evol. Microbiol.">
        <title>The Global Catalogue of Microorganisms (GCM) 10K type strain sequencing project: providing services to taxonomists for standard genome sequencing and annotation.</title>
        <authorList>
            <consortium name="The Broad Institute Genomics Platform"/>
            <consortium name="The Broad Institute Genome Sequencing Center for Infectious Disease"/>
            <person name="Wu L."/>
            <person name="Ma J."/>
        </authorList>
    </citation>
    <scope>NUCLEOTIDE SEQUENCE [LARGE SCALE GENOMIC DNA]</scope>
    <source>
        <strain evidence="5">CGMCC 4.7241</strain>
    </source>
</reference>
<evidence type="ECO:0000313" key="4">
    <source>
        <dbReference type="EMBL" id="MFC3762138.1"/>
    </source>
</evidence>
<dbReference type="InterPro" id="IPR006094">
    <property type="entry name" value="Oxid_FAD_bind_N"/>
</dbReference>
<dbReference type="SUPFAM" id="SSF56176">
    <property type="entry name" value="FAD-binding/transporter-associated domain-like"/>
    <property type="match status" value="1"/>
</dbReference>
<dbReference type="SUPFAM" id="SSF55103">
    <property type="entry name" value="FAD-linked oxidases, C-terminal domain"/>
    <property type="match status" value="1"/>
</dbReference>
<dbReference type="Proteomes" id="UP001595699">
    <property type="component" value="Unassembled WGS sequence"/>
</dbReference>
<dbReference type="PANTHER" id="PTHR11748:SF103">
    <property type="entry name" value="GLYCOLATE OXIDASE SUBUNIT GLCE"/>
    <property type="match status" value="1"/>
</dbReference>
<dbReference type="EMBL" id="JBHRZH010000012">
    <property type="protein sequence ID" value="MFC3762138.1"/>
    <property type="molecule type" value="Genomic_DNA"/>
</dbReference>
<dbReference type="InterPro" id="IPR036318">
    <property type="entry name" value="FAD-bd_PCMH-like_sf"/>
</dbReference>
<dbReference type="InterPro" id="IPR016166">
    <property type="entry name" value="FAD-bd_PCMH"/>
</dbReference>
<keyword evidence="5" id="KW-1185">Reference proteome</keyword>
<evidence type="ECO:0000256" key="2">
    <source>
        <dbReference type="ARBA" id="ARBA00022827"/>
    </source>
</evidence>
<keyword evidence="2" id="KW-0274">FAD</keyword>
<comment type="caution">
    <text evidence="4">The sequence shown here is derived from an EMBL/GenBank/DDBJ whole genome shotgun (WGS) entry which is preliminary data.</text>
</comment>
<evidence type="ECO:0000259" key="3">
    <source>
        <dbReference type="PROSITE" id="PS51387"/>
    </source>
</evidence>
<name>A0ABV7YBJ2_9ACTN</name>
<dbReference type="Pfam" id="PF01565">
    <property type="entry name" value="FAD_binding_4"/>
    <property type="match status" value="1"/>
</dbReference>
<dbReference type="RefSeq" id="WP_205120683.1">
    <property type="nucleotide sequence ID" value="NZ_JAFBCM010000001.1"/>
</dbReference>
<evidence type="ECO:0000313" key="5">
    <source>
        <dbReference type="Proteomes" id="UP001595699"/>
    </source>
</evidence>
<gene>
    <name evidence="4" type="ORF">ACFOUW_14955</name>
</gene>
<proteinExistence type="predicted"/>
<dbReference type="Gene3D" id="3.30.465.10">
    <property type="match status" value="1"/>
</dbReference>
<protein>
    <submittedName>
        <fullName evidence="4">FAD-binding oxidoreductase</fullName>
    </submittedName>
</protein>
<evidence type="ECO:0000256" key="1">
    <source>
        <dbReference type="ARBA" id="ARBA00022630"/>
    </source>
</evidence>
<accession>A0ABV7YBJ2</accession>
<dbReference type="PROSITE" id="PS51387">
    <property type="entry name" value="FAD_PCMH"/>
    <property type="match status" value="1"/>
</dbReference>